<sequence>MTSLLRVEGLSIAYRGRRGGEVEAVRGIDFTVGRGELVSLVGESGSGKSSCARAVLGLLPASARVGGRIDLDGQDLTGLSPRAWRAVRGKRIGFVPQDPTAGLNPTRRIGDQIGDAVRLHDPQARGDALRERVEELLERVRLPEPARRARQYPHELSGGMRQRVLIAAGLAHHPDLLVADEPTSALDVTVQKTILDHIDVLRAELGIAVLLITHDLGVAADRSDRIVVLEQGAIAESGAPGRLLRTPASDYTTRLVAAVPRVDQGRLGGDPAPATGEPLLEADGLSKAFASRGTRLQAVDDVSVRLHRGRTLGVVGESGSGKSTLARLLARLLPADSGRVRLDGEDVTALAGEPLRLLRRRVQVVYQNPYTSLDPRFTIARTLAEPLRAFDIGDKVSRRERGAELLGQVGLPDEFLDRLPAQLSGGQLQRVAIARALATSPDLVVLDEAVSALDVSVQAQILELLVRLQTELGLTMVFISHDLAVVRQVSDDVVVMDGGRVIESGPAGALFARPQHARTRALIAAVPGDAARRDGLVNAS</sequence>
<dbReference type="CDD" id="cd03257">
    <property type="entry name" value="ABC_NikE_OppD_transporters"/>
    <property type="match status" value="2"/>
</dbReference>
<dbReference type="NCBIfam" id="NF007739">
    <property type="entry name" value="PRK10419.1"/>
    <property type="match status" value="2"/>
</dbReference>
<dbReference type="EMBL" id="BAAAQK010000009">
    <property type="protein sequence ID" value="GAA1851976.1"/>
    <property type="molecule type" value="Genomic_DNA"/>
</dbReference>
<keyword evidence="2" id="KW-0813">Transport</keyword>
<feature type="domain" description="ABC transporter" evidence="5">
    <location>
        <begin position="5"/>
        <end position="256"/>
    </location>
</feature>
<reference evidence="6 7" key="1">
    <citation type="journal article" date="2019" name="Int. J. Syst. Evol. Microbiol.">
        <title>The Global Catalogue of Microorganisms (GCM) 10K type strain sequencing project: providing services to taxonomists for standard genome sequencing and annotation.</title>
        <authorList>
            <consortium name="The Broad Institute Genomics Platform"/>
            <consortium name="The Broad Institute Genome Sequencing Center for Infectious Disease"/>
            <person name="Wu L."/>
            <person name="Ma J."/>
        </authorList>
    </citation>
    <scope>NUCLEOTIDE SEQUENCE [LARGE SCALE GENOMIC DNA]</scope>
    <source>
        <strain evidence="6 7">JCM 16009</strain>
    </source>
</reference>
<keyword evidence="4 6" id="KW-0067">ATP-binding</keyword>
<evidence type="ECO:0000256" key="3">
    <source>
        <dbReference type="ARBA" id="ARBA00022741"/>
    </source>
</evidence>
<dbReference type="InterPro" id="IPR027417">
    <property type="entry name" value="P-loop_NTPase"/>
</dbReference>
<evidence type="ECO:0000313" key="6">
    <source>
        <dbReference type="EMBL" id="GAA1851976.1"/>
    </source>
</evidence>
<dbReference type="Pfam" id="PF00005">
    <property type="entry name" value="ABC_tran"/>
    <property type="match status" value="2"/>
</dbReference>
<evidence type="ECO:0000256" key="4">
    <source>
        <dbReference type="ARBA" id="ARBA00022840"/>
    </source>
</evidence>
<comment type="similarity">
    <text evidence="1">Belongs to the ABC transporter superfamily.</text>
</comment>
<organism evidence="6 7">
    <name type="scientific">Pseudonocardia ailaonensis</name>
    <dbReference type="NCBI Taxonomy" id="367279"/>
    <lineage>
        <taxon>Bacteria</taxon>
        <taxon>Bacillati</taxon>
        <taxon>Actinomycetota</taxon>
        <taxon>Actinomycetes</taxon>
        <taxon>Pseudonocardiales</taxon>
        <taxon>Pseudonocardiaceae</taxon>
        <taxon>Pseudonocardia</taxon>
    </lineage>
</organism>
<name>A0ABN2N4G9_9PSEU</name>
<keyword evidence="3" id="KW-0547">Nucleotide-binding</keyword>
<keyword evidence="7" id="KW-1185">Reference proteome</keyword>
<proteinExistence type="inferred from homology"/>
<evidence type="ECO:0000313" key="7">
    <source>
        <dbReference type="Proteomes" id="UP001500449"/>
    </source>
</evidence>
<comment type="caution">
    <text evidence="6">The sequence shown here is derived from an EMBL/GenBank/DDBJ whole genome shotgun (WGS) entry which is preliminary data.</text>
</comment>
<dbReference type="GO" id="GO:0005524">
    <property type="term" value="F:ATP binding"/>
    <property type="evidence" value="ECO:0007669"/>
    <property type="project" value="UniProtKB-KW"/>
</dbReference>
<dbReference type="SUPFAM" id="SSF52540">
    <property type="entry name" value="P-loop containing nucleoside triphosphate hydrolases"/>
    <property type="match status" value="2"/>
</dbReference>
<feature type="domain" description="ABC transporter" evidence="5">
    <location>
        <begin position="280"/>
        <end position="523"/>
    </location>
</feature>
<dbReference type="PROSITE" id="PS00211">
    <property type="entry name" value="ABC_TRANSPORTER_1"/>
    <property type="match status" value="2"/>
</dbReference>
<dbReference type="InterPro" id="IPR003439">
    <property type="entry name" value="ABC_transporter-like_ATP-bd"/>
</dbReference>
<evidence type="ECO:0000256" key="1">
    <source>
        <dbReference type="ARBA" id="ARBA00005417"/>
    </source>
</evidence>
<dbReference type="RefSeq" id="WP_344417885.1">
    <property type="nucleotide sequence ID" value="NZ_BAAAQK010000009.1"/>
</dbReference>
<dbReference type="SMART" id="SM00382">
    <property type="entry name" value="AAA"/>
    <property type="match status" value="2"/>
</dbReference>
<gene>
    <name evidence="6" type="ORF">GCM10009836_35010</name>
</gene>
<dbReference type="InterPro" id="IPR013563">
    <property type="entry name" value="Oligopep_ABC_C"/>
</dbReference>
<dbReference type="InterPro" id="IPR003593">
    <property type="entry name" value="AAA+_ATPase"/>
</dbReference>
<dbReference type="PROSITE" id="PS50893">
    <property type="entry name" value="ABC_TRANSPORTER_2"/>
    <property type="match status" value="2"/>
</dbReference>
<dbReference type="PANTHER" id="PTHR43776">
    <property type="entry name" value="TRANSPORT ATP-BINDING PROTEIN"/>
    <property type="match status" value="1"/>
</dbReference>
<dbReference type="InterPro" id="IPR017871">
    <property type="entry name" value="ABC_transporter-like_CS"/>
</dbReference>
<dbReference type="NCBIfam" id="NF008453">
    <property type="entry name" value="PRK11308.1"/>
    <property type="match status" value="2"/>
</dbReference>
<dbReference type="InterPro" id="IPR050319">
    <property type="entry name" value="ABC_transp_ATP-bind"/>
</dbReference>
<accession>A0ABN2N4G9</accession>
<evidence type="ECO:0000256" key="2">
    <source>
        <dbReference type="ARBA" id="ARBA00022448"/>
    </source>
</evidence>
<dbReference type="Pfam" id="PF08352">
    <property type="entry name" value="oligo_HPY"/>
    <property type="match status" value="1"/>
</dbReference>
<dbReference type="Proteomes" id="UP001500449">
    <property type="component" value="Unassembled WGS sequence"/>
</dbReference>
<dbReference type="PANTHER" id="PTHR43776:SF7">
    <property type="entry name" value="D,D-DIPEPTIDE TRANSPORT ATP-BINDING PROTEIN DDPF-RELATED"/>
    <property type="match status" value="1"/>
</dbReference>
<evidence type="ECO:0000259" key="5">
    <source>
        <dbReference type="PROSITE" id="PS50893"/>
    </source>
</evidence>
<protein>
    <submittedName>
        <fullName evidence="6">ABC transporter ATP-binding protein</fullName>
    </submittedName>
</protein>
<dbReference type="Gene3D" id="3.40.50.300">
    <property type="entry name" value="P-loop containing nucleotide triphosphate hydrolases"/>
    <property type="match status" value="2"/>
</dbReference>